<feature type="region of interest" description="Disordered" evidence="1">
    <location>
        <begin position="312"/>
        <end position="339"/>
    </location>
</feature>
<reference evidence="3" key="1">
    <citation type="submission" date="2021-01" db="EMBL/GenBank/DDBJ databases">
        <authorList>
            <person name="Corre E."/>
            <person name="Pelletier E."/>
            <person name="Niang G."/>
            <person name="Scheremetjew M."/>
            <person name="Finn R."/>
            <person name="Kale V."/>
            <person name="Holt S."/>
            <person name="Cochrane G."/>
            <person name="Meng A."/>
            <person name="Brown T."/>
            <person name="Cohen L."/>
        </authorList>
    </citation>
    <scope>NUCLEOTIDE SEQUENCE</scope>
    <source>
        <strain evidence="3">CCMP1243</strain>
    </source>
</reference>
<dbReference type="InterPro" id="IPR005135">
    <property type="entry name" value="Endo/exonuclease/phosphatase"/>
</dbReference>
<gene>
    <name evidence="3" type="ORF">RMAR1173_LOCUS19609</name>
</gene>
<evidence type="ECO:0000256" key="1">
    <source>
        <dbReference type="SAM" id="MobiDB-lite"/>
    </source>
</evidence>
<dbReference type="EMBL" id="HBHJ01029629">
    <property type="protein sequence ID" value="CAD9708617.1"/>
    <property type="molecule type" value="Transcribed_RNA"/>
</dbReference>
<protein>
    <recommendedName>
        <fullName evidence="2">Endonuclease/exonuclease/phosphatase domain-containing protein</fullName>
    </recommendedName>
</protein>
<dbReference type="PANTHER" id="PTHR12121">
    <property type="entry name" value="CARBON CATABOLITE REPRESSOR PROTEIN 4"/>
    <property type="match status" value="1"/>
</dbReference>
<proteinExistence type="predicted"/>
<name>A0A7S2SSQ8_9STRA</name>
<organism evidence="3">
    <name type="scientific">Rhizochromulina marina</name>
    <dbReference type="NCBI Taxonomy" id="1034831"/>
    <lineage>
        <taxon>Eukaryota</taxon>
        <taxon>Sar</taxon>
        <taxon>Stramenopiles</taxon>
        <taxon>Ochrophyta</taxon>
        <taxon>Dictyochophyceae</taxon>
        <taxon>Rhizochromulinales</taxon>
        <taxon>Rhizochromulina</taxon>
    </lineage>
</organism>
<dbReference type="AlphaFoldDB" id="A0A7S2SSQ8"/>
<dbReference type="Gene3D" id="3.60.10.10">
    <property type="entry name" value="Endonuclease/exonuclease/phosphatase"/>
    <property type="match status" value="1"/>
</dbReference>
<dbReference type="GO" id="GO:0000175">
    <property type="term" value="F:3'-5'-RNA exonuclease activity"/>
    <property type="evidence" value="ECO:0007669"/>
    <property type="project" value="TreeGrafter"/>
</dbReference>
<feature type="region of interest" description="Disordered" evidence="1">
    <location>
        <begin position="208"/>
        <end position="238"/>
    </location>
</feature>
<evidence type="ECO:0000313" key="3">
    <source>
        <dbReference type="EMBL" id="CAD9708617.1"/>
    </source>
</evidence>
<sequence>MSIAGRHRVRVATFNVLSSHLSSPDYYTACSSAALRQENRLRTCLKHKLQAEVDQNAIICLQEVSTLWAGKLHVFFEERDYCFFPAHYGRPFNGYMGVAMAWPRGLYQAEEVQISRIADTHSSWPSRQRGTAAGRVSTRLAWPSWVSSLRPLLPPVLLNLIAGFFGGGGGGRNARQRTQQDMAPRDPVEEARRRHNMAIVTRLMRVPEGADGGRNMSANATSGSEEAPPSMSTPPPSSTEQSFVVATYHMPCVFWAPQVMAIHTALLVQHVAASAAGRPFVLAGDFNFLPGSACYNLAVTGTMDPADPAYPHGAAIGSSRQGATGVEGDSASESGQQWSPETGLTLRSAYAEDNGHEPEFTNFAKVKDDPEFIGTLDYIFLGGREWRVDGTLPLPALGQVRSGGPFPTLNEPSDHLLIAADLSLPSSKKPAE</sequence>
<feature type="region of interest" description="Disordered" evidence="1">
    <location>
        <begin position="170"/>
        <end position="190"/>
    </location>
</feature>
<evidence type="ECO:0000259" key="2">
    <source>
        <dbReference type="Pfam" id="PF03372"/>
    </source>
</evidence>
<dbReference type="PANTHER" id="PTHR12121:SF101">
    <property type="entry name" value="ENDONUCLEASE_EXONUCLEASE_PHOSPHATASE DOMAIN-CONTAINING PROTEIN"/>
    <property type="match status" value="1"/>
</dbReference>
<feature type="domain" description="Endonuclease/exonuclease/phosphatase" evidence="2">
    <location>
        <begin position="12"/>
        <end position="415"/>
    </location>
</feature>
<accession>A0A7S2SSQ8</accession>
<dbReference type="InterPro" id="IPR050410">
    <property type="entry name" value="CCR4/nocturin_mRNA_transcr"/>
</dbReference>
<dbReference type="InterPro" id="IPR036691">
    <property type="entry name" value="Endo/exonu/phosph_ase_sf"/>
</dbReference>
<dbReference type="Pfam" id="PF03372">
    <property type="entry name" value="Exo_endo_phos"/>
    <property type="match status" value="1"/>
</dbReference>
<dbReference type="SUPFAM" id="SSF56219">
    <property type="entry name" value="DNase I-like"/>
    <property type="match status" value="1"/>
</dbReference>